<name>M2ZEP1_PSEFD</name>
<keyword evidence="2" id="KW-1185">Reference proteome</keyword>
<sequence>METERSNTKAHASYMTRKLYNHIFAVALLQHVSFEYVEYSRLLPSRSTLRPDQSDWHRFQDELALLCDPGNAGQTVCSIAVEQTSSASLFWIA</sequence>
<dbReference type="AlphaFoldDB" id="M2ZEP1"/>
<protein>
    <submittedName>
        <fullName evidence="1">Uncharacterized protein</fullName>
    </submittedName>
</protein>
<accession>M2ZEP1</accession>
<evidence type="ECO:0000313" key="1">
    <source>
        <dbReference type="EMBL" id="EME77599.1"/>
    </source>
</evidence>
<evidence type="ECO:0000313" key="2">
    <source>
        <dbReference type="Proteomes" id="UP000016932"/>
    </source>
</evidence>
<dbReference type="VEuPathDB" id="FungiDB:MYCFIDRAFT_205233"/>
<dbReference type="HOGENOM" id="CLU_2405443_0_0_1"/>
<gene>
    <name evidence="1" type="ORF">MYCFIDRAFT_205233</name>
</gene>
<dbReference type="GeneID" id="19336371"/>
<proteinExistence type="predicted"/>
<reference evidence="1 2" key="1">
    <citation type="journal article" date="2012" name="PLoS Pathog.">
        <title>Diverse lifestyles and strategies of plant pathogenesis encoded in the genomes of eighteen Dothideomycetes fungi.</title>
        <authorList>
            <person name="Ohm R.A."/>
            <person name="Feau N."/>
            <person name="Henrissat B."/>
            <person name="Schoch C.L."/>
            <person name="Horwitz B.A."/>
            <person name="Barry K.W."/>
            <person name="Condon B.J."/>
            <person name="Copeland A.C."/>
            <person name="Dhillon B."/>
            <person name="Glaser F."/>
            <person name="Hesse C.N."/>
            <person name="Kosti I."/>
            <person name="LaButti K."/>
            <person name="Lindquist E.A."/>
            <person name="Lucas S."/>
            <person name="Salamov A.A."/>
            <person name="Bradshaw R.E."/>
            <person name="Ciuffetti L."/>
            <person name="Hamelin R.C."/>
            <person name="Kema G.H.J."/>
            <person name="Lawrence C."/>
            <person name="Scott J.A."/>
            <person name="Spatafora J.W."/>
            <person name="Turgeon B.G."/>
            <person name="de Wit P.J.G.M."/>
            <person name="Zhong S."/>
            <person name="Goodwin S.B."/>
            <person name="Grigoriev I.V."/>
        </authorList>
    </citation>
    <scope>NUCLEOTIDE SEQUENCE [LARGE SCALE GENOMIC DNA]</scope>
    <source>
        <strain evidence="1 2">CIRAD86</strain>
    </source>
</reference>
<feature type="non-terminal residue" evidence="1">
    <location>
        <position position="93"/>
    </location>
</feature>
<dbReference type="Proteomes" id="UP000016932">
    <property type="component" value="Unassembled WGS sequence"/>
</dbReference>
<dbReference type="RefSeq" id="XP_007931413.1">
    <property type="nucleotide sequence ID" value="XM_007933222.1"/>
</dbReference>
<organism evidence="1 2">
    <name type="scientific">Pseudocercospora fijiensis (strain CIRAD86)</name>
    <name type="common">Black leaf streak disease fungus</name>
    <name type="synonym">Mycosphaerella fijiensis</name>
    <dbReference type="NCBI Taxonomy" id="383855"/>
    <lineage>
        <taxon>Eukaryota</taxon>
        <taxon>Fungi</taxon>
        <taxon>Dikarya</taxon>
        <taxon>Ascomycota</taxon>
        <taxon>Pezizomycotina</taxon>
        <taxon>Dothideomycetes</taxon>
        <taxon>Dothideomycetidae</taxon>
        <taxon>Mycosphaerellales</taxon>
        <taxon>Mycosphaerellaceae</taxon>
        <taxon>Pseudocercospora</taxon>
    </lineage>
</organism>
<dbReference type="EMBL" id="KB446564">
    <property type="protein sequence ID" value="EME77599.1"/>
    <property type="molecule type" value="Genomic_DNA"/>
</dbReference>
<dbReference type="KEGG" id="pfj:MYCFIDRAFT_205233"/>